<keyword evidence="1" id="KW-0472">Membrane</keyword>
<reference evidence="2 3" key="1">
    <citation type="submission" date="2023-07" db="EMBL/GenBank/DDBJ databases">
        <title>Genomic Encyclopedia of Type Strains, Phase IV (KMG-IV): sequencing the most valuable type-strain genomes for metagenomic binning, comparative biology and taxonomic classification.</title>
        <authorList>
            <person name="Goeker M."/>
        </authorList>
    </citation>
    <scope>NUCLEOTIDE SEQUENCE [LARGE SCALE GENOMIC DNA]</scope>
    <source>
        <strain evidence="2 3">B1-1</strain>
    </source>
</reference>
<name>A0ABU0M2R0_9HYPH</name>
<organism evidence="2 3">
    <name type="scientific">Kaistia geumhonensis</name>
    <dbReference type="NCBI Taxonomy" id="410839"/>
    <lineage>
        <taxon>Bacteria</taxon>
        <taxon>Pseudomonadati</taxon>
        <taxon>Pseudomonadota</taxon>
        <taxon>Alphaproteobacteria</taxon>
        <taxon>Hyphomicrobiales</taxon>
        <taxon>Kaistiaceae</taxon>
        <taxon>Kaistia</taxon>
    </lineage>
</organism>
<keyword evidence="3" id="KW-1185">Reference proteome</keyword>
<protein>
    <submittedName>
        <fullName evidence="2">Uncharacterized protein</fullName>
    </submittedName>
</protein>
<evidence type="ECO:0000313" key="2">
    <source>
        <dbReference type="EMBL" id="MDQ0515222.1"/>
    </source>
</evidence>
<evidence type="ECO:0000256" key="1">
    <source>
        <dbReference type="SAM" id="Phobius"/>
    </source>
</evidence>
<dbReference type="Proteomes" id="UP001223743">
    <property type="component" value="Unassembled WGS sequence"/>
</dbReference>
<evidence type="ECO:0000313" key="3">
    <source>
        <dbReference type="Proteomes" id="UP001223743"/>
    </source>
</evidence>
<keyword evidence="1" id="KW-0812">Transmembrane</keyword>
<proteinExistence type="predicted"/>
<comment type="caution">
    <text evidence="2">The sequence shown here is derived from an EMBL/GenBank/DDBJ whole genome shotgun (WGS) entry which is preliminary data.</text>
</comment>
<feature type="transmembrane region" description="Helical" evidence="1">
    <location>
        <begin position="73"/>
        <end position="90"/>
    </location>
</feature>
<dbReference type="RefSeq" id="WP_266281248.1">
    <property type="nucleotide sequence ID" value="NZ_JAPKNF010000001.1"/>
</dbReference>
<sequence>MKRSLANAVLPMVTLMAFEVAALSLAAQAWFYFTAGTTVIVTLGGVLEASGIPAPPAEWMDGSVYDMVWNEPLALIAIVIGLLGATYAGIARYERAEREGNYVYP</sequence>
<gene>
    <name evidence="2" type="ORF">QO015_000835</name>
</gene>
<accession>A0ABU0M2R0</accession>
<keyword evidence="1" id="KW-1133">Transmembrane helix</keyword>
<dbReference type="EMBL" id="JAUSWJ010000001">
    <property type="protein sequence ID" value="MDQ0515222.1"/>
    <property type="molecule type" value="Genomic_DNA"/>
</dbReference>